<feature type="domain" description="GGDEF" evidence="3">
    <location>
        <begin position="421"/>
        <end position="553"/>
    </location>
</feature>
<dbReference type="PROSITE" id="PS50887">
    <property type="entry name" value="GGDEF"/>
    <property type="match status" value="1"/>
</dbReference>
<reference evidence="5" key="1">
    <citation type="submission" date="2020-09" db="EMBL/GenBank/DDBJ databases">
        <title>Genome seq and assembly of Devosia sp.</title>
        <authorList>
            <person name="Chhetri G."/>
        </authorList>
    </citation>
    <scope>NUCLEOTIDE SEQUENCE</scope>
    <source>
        <strain evidence="5">PTR5</strain>
    </source>
</reference>
<dbReference type="CDD" id="cd01949">
    <property type="entry name" value="GGDEF"/>
    <property type="match status" value="1"/>
</dbReference>
<feature type="transmembrane region" description="Helical" evidence="1">
    <location>
        <begin position="81"/>
        <end position="105"/>
    </location>
</feature>
<dbReference type="InterPro" id="IPR043128">
    <property type="entry name" value="Rev_trsase/Diguanyl_cyclase"/>
</dbReference>
<keyword evidence="1" id="KW-0812">Transmembrane</keyword>
<accession>A0A927FUJ8</accession>
<feature type="transmembrane region" description="Helical" evidence="1">
    <location>
        <begin position="47"/>
        <end position="69"/>
    </location>
</feature>
<dbReference type="SUPFAM" id="SSF141868">
    <property type="entry name" value="EAL domain-like"/>
    <property type="match status" value="1"/>
</dbReference>
<protein>
    <submittedName>
        <fullName evidence="5">EAL domain-containing protein</fullName>
    </submittedName>
</protein>
<dbReference type="AlphaFoldDB" id="A0A927FUJ8"/>
<evidence type="ECO:0000259" key="2">
    <source>
        <dbReference type="PROSITE" id="PS50883"/>
    </source>
</evidence>
<dbReference type="InterPro" id="IPR052155">
    <property type="entry name" value="Biofilm_reg_signaling"/>
</dbReference>
<dbReference type="PROSITE" id="PS50883">
    <property type="entry name" value="EAL"/>
    <property type="match status" value="1"/>
</dbReference>
<dbReference type="InterPro" id="IPR000160">
    <property type="entry name" value="GGDEF_dom"/>
</dbReference>
<sequence length="813" mass="87780">MSLVDFFFHGHDLRFVLLAAAVCLVSAYACITLMRHAKRATGRMQKVWIGISALAVGFGIWATHFVAMLSFRPGFALSYDIGLTALSLLMAIVLCGAGIGLAIWGGKSVDRLLGGAVIGVGISSMHYVGIAALVLGGNLEWNGGLVGVSILSGLVLSSFAVRAGLGTGRYRVPIAVGLLTVAICAMHFTAMGAADFSRCFPIVASGSQVDGTLMSLAVALISFLIVAAAVGGAVLDEADRRRTERERERERHDAARLDEMRSRLELALAHMEQGLALFGPDQRVLLHNQKWVQLLGFPADAVVEGEHIGDLCRAAIEHLGSHGVDLDRAAGEMCAHHLATVQAGGGTTTHSFGHDAALRIQHSPTGDGSWVTTIEDISESKRNEAAIAHLAQHDALTGLANRARFNQLFDAALAAAENGDDNLAVIQIDLDRFKEVNDSYGHAAGDEVLRRMAERLTAGLREGEVVARLGGDEFAALKPFTSMDSLRDFLKRIEAAVFGQVTYQGVMVNTGGSIGVAIYPDDGADRSKLLNNADLAMYRAKAEFDTRICYYEREMDEHARQRRAMAHDLWVALEKDAFDLVYQVQKSVSTGEVTGYEVLLRWDRPGHGLVSPTDFIPLAEETGSIGPIGAWVLKTACLEAASWPEPYKIAVNVSGLQLAQLELVDLVRMVLFQSGLEPERLELEVTETAIIADKKRALYVLRQIKAMGVSIAIDDFGTGYSSLDTLRSFPFDKIKLDRSFMVEVETNEQSKAIIRAILALGRSLSVPVLAEGVETHAQLDVLRDEGCNEAQGFLLGRPGNIDWADLLDPPLSA</sequence>
<evidence type="ECO:0000256" key="1">
    <source>
        <dbReference type="PROSITE-ProRule" id="PRU00244"/>
    </source>
</evidence>
<dbReference type="PANTHER" id="PTHR44757:SF2">
    <property type="entry name" value="BIOFILM ARCHITECTURE MAINTENANCE PROTEIN MBAA"/>
    <property type="match status" value="1"/>
</dbReference>
<feature type="transmembrane region" description="Helical" evidence="1">
    <location>
        <begin position="15"/>
        <end position="35"/>
    </location>
</feature>
<dbReference type="Pfam" id="PF12860">
    <property type="entry name" value="PAS_7"/>
    <property type="match status" value="1"/>
</dbReference>
<dbReference type="Gene3D" id="3.30.450.20">
    <property type="entry name" value="PAS domain"/>
    <property type="match status" value="1"/>
</dbReference>
<dbReference type="Pfam" id="PF00990">
    <property type="entry name" value="GGDEF"/>
    <property type="match status" value="1"/>
</dbReference>
<gene>
    <name evidence="5" type="ORF">IC608_07995</name>
</gene>
<dbReference type="InterPro" id="IPR005330">
    <property type="entry name" value="MHYT_dom"/>
</dbReference>
<dbReference type="Pfam" id="PF03707">
    <property type="entry name" value="MHYT"/>
    <property type="match status" value="3"/>
</dbReference>
<keyword evidence="1" id="KW-0472">Membrane</keyword>
<feature type="transmembrane region" description="Helical" evidence="1">
    <location>
        <begin position="141"/>
        <end position="161"/>
    </location>
</feature>
<dbReference type="Pfam" id="PF00563">
    <property type="entry name" value="EAL"/>
    <property type="match status" value="1"/>
</dbReference>
<dbReference type="RefSeq" id="WP_191774308.1">
    <property type="nucleotide sequence ID" value="NZ_JACYFU010000002.1"/>
</dbReference>
<organism evidence="5 6">
    <name type="scientific">Devosia oryzisoli</name>
    <dbReference type="NCBI Taxonomy" id="2774138"/>
    <lineage>
        <taxon>Bacteria</taxon>
        <taxon>Pseudomonadati</taxon>
        <taxon>Pseudomonadota</taxon>
        <taxon>Alphaproteobacteria</taxon>
        <taxon>Hyphomicrobiales</taxon>
        <taxon>Devosiaceae</taxon>
        <taxon>Devosia</taxon>
    </lineage>
</organism>
<dbReference type="SMART" id="SM00267">
    <property type="entry name" value="GGDEF"/>
    <property type="match status" value="1"/>
</dbReference>
<dbReference type="SMART" id="SM00052">
    <property type="entry name" value="EAL"/>
    <property type="match status" value="1"/>
</dbReference>
<dbReference type="PROSITE" id="PS50924">
    <property type="entry name" value="MHYT"/>
    <property type="match status" value="1"/>
</dbReference>
<dbReference type="SUPFAM" id="SSF55073">
    <property type="entry name" value="Nucleotide cyclase"/>
    <property type="match status" value="1"/>
</dbReference>
<dbReference type="NCBIfam" id="TIGR00254">
    <property type="entry name" value="GGDEF"/>
    <property type="match status" value="1"/>
</dbReference>
<evidence type="ECO:0000259" key="4">
    <source>
        <dbReference type="PROSITE" id="PS50924"/>
    </source>
</evidence>
<evidence type="ECO:0000313" key="5">
    <source>
        <dbReference type="EMBL" id="MBD8065414.1"/>
    </source>
</evidence>
<keyword evidence="6" id="KW-1185">Reference proteome</keyword>
<dbReference type="InterPro" id="IPR035965">
    <property type="entry name" value="PAS-like_dom_sf"/>
</dbReference>
<dbReference type="Proteomes" id="UP000654108">
    <property type="component" value="Unassembled WGS sequence"/>
</dbReference>
<proteinExistence type="predicted"/>
<dbReference type="Gene3D" id="3.30.70.270">
    <property type="match status" value="1"/>
</dbReference>
<dbReference type="PANTHER" id="PTHR44757">
    <property type="entry name" value="DIGUANYLATE CYCLASE DGCP"/>
    <property type="match status" value="1"/>
</dbReference>
<dbReference type="CDD" id="cd01948">
    <property type="entry name" value="EAL"/>
    <property type="match status" value="1"/>
</dbReference>
<dbReference type="EMBL" id="JACYFU010000002">
    <property type="protein sequence ID" value="MBD8065414.1"/>
    <property type="molecule type" value="Genomic_DNA"/>
</dbReference>
<comment type="caution">
    <text evidence="5">The sequence shown here is derived from an EMBL/GenBank/DDBJ whole genome shotgun (WGS) entry which is preliminary data.</text>
</comment>
<evidence type="ECO:0000259" key="3">
    <source>
        <dbReference type="PROSITE" id="PS50887"/>
    </source>
</evidence>
<dbReference type="Gene3D" id="3.20.20.450">
    <property type="entry name" value="EAL domain"/>
    <property type="match status" value="1"/>
</dbReference>
<feature type="transmembrane region" description="Helical" evidence="1">
    <location>
        <begin position="213"/>
        <end position="235"/>
    </location>
</feature>
<feature type="transmembrane region" description="Helical" evidence="1">
    <location>
        <begin position="173"/>
        <end position="193"/>
    </location>
</feature>
<dbReference type="InterPro" id="IPR001633">
    <property type="entry name" value="EAL_dom"/>
</dbReference>
<dbReference type="InterPro" id="IPR029787">
    <property type="entry name" value="Nucleotide_cyclase"/>
</dbReference>
<evidence type="ECO:0000313" key="6">
    <source>
        <dbReference type="Proteomes" id="UP000654108"/>
    </source>
</evidence>
<feature type="transmembrane region" description="Helical" evidence="1">
    <location>
        <begin position="112"/>
        <end position="135"/>
    </location>
</feature>
<feature type="domain" description="EAL" evidence="2">
    <location>
        <begin position="562"/>
        <end position="812"/>
    </location>
</feature>
<name>A0A927FUJ8_9HYPH</name>
<dbReference type="SUPFAM" id="SSF55785">
    <property type="entry name" value="PYP-like sensor domain (PAS domain)"/>
    <property type="match status" value="1"/>
</dbReference>
<dbReference type="GO" id="GO:0016020">
    <property type="term" value="C:membrane"/>
    <property type="evidence" value="ECO:0007669"/>
    <property type="project" value="UniProtKB-UniRule"/>
</dbReference>
<feature type="domain" description="MHYT" evidence="4">
    <location>
        <begin position="11"/>
        <end position="197"/>
    </location>
</feature>
<dbReference type="InterPro" id="IPR035919">
    <property type="entry name" value="EAL_sf"/>
</dbReference>
<keyword evidence="1" id="KW-1133">Transmembrane helix</keyword>